<keyword evidence="5 11" id="KW-0418">Kinase</keyword>
<evidence type="ECO:0000256" key="2">
    <source>
        <dbReference type="ARBA" id="ARBA00012438"/>
    </source>
</evidence>
<dbReference type="PANTHER" id="PTHR43711">
    <property type="entry name" value="TWO-COMPONENT HISTIDINE KINASE"/>
    <property type="match status" value="1"/>
</dbReference>
<dbReference type="InterPro" id="IPR036890">
    <property type="entry name" value="HATPase_C_sf"/>
</dbReference>
<dbReference type="RefSeq" id="WP_194105783.1">
    <property type="nucleotide sequence ID" value="NZ_JADFFM010000001.1"/>
</dbReference>
<dbReference type="Pfam" id="PF02518">
    <property type="entry name" value="HATPase_c"/>
    <property type="match status" value="1"/>
</dbReference>
<dbReference type="SUPFAM" id="SSF47384">
    <property type="entry name" value="Homodimeric domain of signal transducing histidine kinase"/>
    <property type="match status" value="1"/>
</dbReference>
<evidence type="ECO:0000256" key="1">
    <source>
        <dbReference type="ARBA" id="ARBA00000085"/>
    </source>
</evidence>
<dbReference type="PANTHER" id="PTHR43711:SF31">
    <property type="entry name" value="HISTIDINE KINASE"/>
    <property type="match status" value="1"/>
</dbReference>
<dbReference type="EMBL" id="JADFFM010000001">
    <property type="protein sequence ID" value="MBE9666423.1"/>
    <property type="molecule type" value="Genomic_DNA"/>
</dbReference>
<keyword evidence="7" id="KW-0802">TPR repeat</keyword>
<keyword evidence="12" id="KW-1185">Reference proteome</keyword>
<evidence type="ECO:0000256" key="8">
    <source>
        <dbReference type="SAM" id="Phobius"/>
    </source>
</evidence>
<reference evidence="11 12" key="1">
    <citation type="submission" date="2020-10" db="EMBL/GenBank/DDBJ databases">
        <title>Mucilaginibacter mali sp. nov., isolated from rhizosphere soil of apple orchard.</title>
        <authorList>
            <person name="Lee J.-S."/>
            <person name="Kim H.S."/>
            <person name="Kim J.-S."/>
        </authorList>
    </citation>
    <scope>NUCLEOTIDE SEQUENCE [LARGE SCALE GENOMIC DNA]</scope>
    <source>
        <strain evidence="11 12">KCTC 23157</strain>
    </source>
</reference>
<evidence type="ECO:0000313" key="12">
    <source>
        <dbReference type="Proteomes" id="UP000632774"/>
    </source>
</evidence>
<dbReference type="SMART" id="SM00028">
    <property type="entry name" value="TPR"/>
    <property type="match status" value="2"/>
</dbReference>
<dbReference type="Gene3D" id="1.25.40.10">
    <property type="entry name" value="Tetratricopeptide repeat domain"/>
    <property type="match status" value="1"/>
</dbReference>
<dbReference type="Proteomes" id="UP000632774">
    <property type="component" value="Unassembled WGS sequence"/>
</dbReference>
<feature type="signal peptide" evidence="9">
    <location>
        <begin position="1"/>
        <end position="17"/>
    </location>
</feature>
<keyword evidence="3" id="KW-0597">Phosphoprotein</keyword>
<dbReference type="InterPro" id="IPR005467">
    <property type="entry name" value="His_kinase_dom"/>
</dbReference>
<feature type="transmembrane region" description="Helical" evidence="8">
    <location>
        <begin position="349"/>
        <end position="370"/>
    </location>
</feature>
<comment type="catalytic activity">
    <reaction evidence="1">
        <text>ATP + protein L-histidine = ADP + protein N-phospho-L-histidine.</text>
        <dbReference type="EC" id="2.7.13.3"/>
    </reaction>
</comment>
<keyword evidence="9" id="KW-0732">Signal</keyword>
<feature type="domain" description="Histidine kinase" evidence="10">
    <location>
        <begin position="414"/>
        <end position="630"/>
    </location>
</feature>
<comment type="caution">
    <text evidence="11">The sequence shown here is derived from an EMBL/GenBank/DDBJ whole genome shotgun (WGS) entry which is preliminary data.</text>
</comment>
<dbReference type="PROSITE" id="PS50005">
    <property type="entry name" value="TPR"/>
    <property type="match status" value="1"/>
</dbReference>
<dbReference type="SUPFAM" id="SSF48452">
    <property type="entry name" value="TPR-like"/>
    <property type="match status" value="2"/>
</dbReference>
<evidence type="ECO:0000256" key="5">
    <source>
        <dbReference type="ARBA" id="ARBA00022777"/>
    </source>
</evidence>
<dbReference type="InterPro" id="IPR003594">
    <property type="entry name" value="HATPase_dom"/>
</dbReference>
<dbReference type="Gene3D" id="3.30.565.10">
    <property type="entry name" value="Histidine kinase-like ATPase, C-terminal domain"/>
    <property type="match status" value="1"/>
</dbReference>
<dbReference type="InterPro" id="IPR011990">
    <property type="entry name" value="TPR-like_helical_dom_sf"/>
</dbReference>
<dbReference type="PROSITE" id="PS50109">
    <property type="entry name" value="HIS_KIN"/>
    <property type="match status" value="1"/>
</dbReference>
<proteinExistence type="predicted"/>
<evidence type="ECO:0000256" key="9">
    <source>
        <dbReference type="SAM" id="SignalP"/>
    </source>
</evidence>
<dbReference type="PRINTS" id="PR00344">
    <property type="entry name" value="BCTRLSENSOR"/>
</dbReference>
<evidence type="ECO:0000256" key="7">
    <source>
        <dbReference type="PROSITE-ProRule" id="PRU00339"/>
    </source>
</evidence>
<keyword evidence="8" id="KW-0812">Transmembrane</keyword>
<dbReference type="InterPro" id="IPR004358">
    <property type="entry name" value="Sig_transdc_His_kin-like_C"/>
</dbReference>
<evidence type="ECO:0000313" key="11">
    <source>
        <dbReference type="EMBL" id="MBE9666423.1"/>
    </source>
</evidence>
<gene>
    <name evidence="11" type="ORF">IRJ18_08635</name>
</gene>
<dbReference type="CDD" id="cd00082">
    <property type="entry name" value="HisKA"/>
    <property type="match status" value="1"/>
</dbReference>
<dbReference type="GO" id="GO:0016301">
    <property type="term" value="F:kinase activity"/>
    <property type="evidence" value="ECO:0007669"/>
    <property type="project" value="UniProtKB-KW"/>
</dbReference>
<dbReference type="InterPro" id="IPR050736">
    <property type="entry name" value="Sensor_HK_Regulatory"/>
</dbReference>
<dbReference type="SMART" id="SM00387">
    <property type="entry name" value="HATPase_c"/>
    <property type="match status" value="1"/>
</dbReference>
<evidence type="ECO:0000256" key="4">
    <source>
        <dbReference type="ARBA" id="ARBA00022679"/>
    </source>
</evidence>
<dbReference type="InterPro" id="IPR036097">
    <property type="entry name" value="HisK_dim/P_sf"/>
</dbReference>
<evidence type="ECO:0000256" key="6">
    <source>
        <dbReference type="ARBA" id="ARBA00023012"/>
    </source>
</evidence>
<accession>A0ABR9XGB0</accession>
<keyword evidence="4" id="KW-0808">Transferase</keyword>
<feature type="chain" id="PRO_5046149490" description="histidine kinase" evidence="9">
    <location>
        <begin position="18"/>
        <end position="635"/>
    </location>
</feature>
<dbReference type="InterPro" id="IPR003661">
    <property type="entry name" value="HisK_dim/P_dom"/>
</dbReference>
<feature type="repeat" description="TPR" evidence="7">
    <location>
        <begin position="112"/>
        <end position="145"/>
    </location>
</feature>
<evidence type="ECO:0000259" key="10">
    <source>
        <dbReference type="PROSITE" id="PS50109"/>
    </source>
</evidence>
<name>A0ABR9XGB0_9SPHI</name>
<keyword evidence="6" id="KW-0902">Two-component regulatory system</keyword>
<sequence length="635" mass="71464">MKLWLGLFLLVSFSFHAFPAAKKDSIPVASDIATIKLLLQKSRLLVLKDPDAARKIAEQALVYSKRIKYDLGVGNSFNIIGVSYWVQSFLPVSQFYLTLAVPYLKTDKLALSSCYRNIARNYTELKNFNTAAHFFDLALKLAGNDIAGKAEIYTEYTSLCNAEGDFKKGLRYIDTAFKYSRLTKNDNLIGILYSRLGQIYLKQGRIDATERALDTCRQIALTLHNKRLRSVLMIDQSRLFVLKNNLLQATAYANKGYLLADTIGSPELKLRALNVLKEVYKKEGNLRQAMQMQGITNEIYKQIAILNNEKSLKLIKDYFVLNDKLNRIEQTNIDNNANEALIHTQHRTIALLVILLVIALTFMIVIFVYYKQKHQLNTKLQAQHKVLFEQKKLIEIQRTDLENVNKLKDKLLAIIGHDLRTPIASLTGITDMFANDYLTADEVKKLMLEIAPIVKGAELTLANLIDFAGNQIKGQNVSAIAINICEVTDEMQETFQHQLQHKNISLINNCDDSINVWVDPNHIKVIMRNLISNAIKFTNPNGRIIVTSKIKNGKVEICVDDNGVGMNAAEAEKLFMPNQHFSQRGTSGETGTGLGLLLCKELIELNKGELRVEAIAGQGCCFYFTLPLPLAASGR</sequence>
<keyword evidence="8" id="KW-0472">Membrane</keyword>
<evidence type="ECO:0000256" key="3">
    <source>
        <dbReference type="ARBA" id="ARBA00022553"/>
    </source>
</evidence>
<organism evidence="11 12">
    <name type="scientific">Mucilaginibacter boryungensis</name>
    <dbReference type="NCBI Taxonomy" id="768480"/>
    <lineage>
        <taxon>Bacteria</taxon>
        <taxon>Pseudomonadati</taxon>
        <taxon>Bacteroidota</taxon>
        <taxon>Sphingobacteriia</taxon>
        <taxon>Sphingobacteriales</taxon>
        <taxon>Sphingobacteriaceae</taxon>
        <taxon>Mucilaginibacter</taxon>
    </lineage>
</organism>
<protein>
    <recommendedName>
        <fullName evidence="2">histidine kinase</fullName>
        <ecNumber evidence="2">2.7.13.3</ecNumber>
    </recommendedName>
</protein>
<dbReference type="InterPro" id="IPR019734">
    <property type="entry name" value="TPR_rpt"/>
</dbReference>
<dbReference type="SUPFAM" id="SSF55874">
    <property type="entry name" value="ATPase domain of HSP90 chaperone/DNA topoisomerase II/histidine kinase"/>
    <property type="match status" value="1"/>
</dbReference>
<keyword evidence="8" id="KW-1133">Transmembrane helix</keyword>
<dbReference type="EC" id="2.7.13.3" evidence="2"/>
<dbReference type="Gene3D" id="1.10.287.130">
    <property type="match status" value="1"/>
</dbReference>